<gene>
    <name evidence="4" type="ORF">Dsin_026236</name>
</gene>
<dbReference type="Pfam" id="PF17766">
    <property type="entry name" value="fn3_6"/>
    <property type="match status" value="1"/>
</dbReference>
<comment type="similarity">
    <text evidence="1">Belongs to the peptidase S8 family.</text>
</comment>
<feature type="domain" description="Subtilisin-like protease fibronectin type-III" evidence="3">
    <location>
        <begin position="74"/>
        <end position="172"/>
    </location>
</feature>
<evidence type="ECO:0000259" key="3">
    <source>
        <dbReference type="Pfam" id="PF17766"/>
    </source>
</evidence>
<dbReference type="AlphaFoldDB" id="A0AAE0DXX3"/>
<evidence type="ECO:0000313" key="5">
    <source>
        <dbReference type="Proteomes" id="UP001281410"/>
    </source>
</evidence>
<reference evidence="4" key="1">
    <citation type="journal article" date="2023" name="Plant J.">
        <title>Genome sequences and population genomics provide insights into the demographic history, inbreeding, and mutation load of two 'living fossil' tree species of Dipteronia.</title>
        <authorList>
            <person name="Feng Y."/>
            <person name="Comes H.P."/>
            <person name="Chen J."/>
            <person name="Zhu S."/>
            <person name="Lu R."/>
            <person name="Zhang X."/>
            <person name="Li P."/>
            <person name="Qiu J."/>
            <person name="Olsen K.M."/>
            <person name="Qiu Y."/>
        </authorList>
    </citation>
    <scope>NUCLEOTIDE SEQUENCE</scope>
    <source>
        <strain evidence="4">NBL</strain>
    </source>
</reference>
<protein>
    <recommendedName>
        <fullName evidence="3">Subtilisin-like protease fibronectin type-III domain-containing protein</fullName>
    </recommendedName>
</protein>
<evidence type="ECO:0000313" key="4">
    <source>
        <dbReference type="EMBL" id="KAK3194926.1"/>
    </source>
</evidence>
<dbReference type="GO" id="GO:0004252">
    <property type="term" value="F:serine-type endopeptidase activity"/>
    <property type="evidence" value="ECO:0007669"/>
    <property type="project" value="InterPro"/>
</dbReference>
<keyword evidence="2" id="KW-0732">Signal</keyword>
<comment type="caution">
    <text evidence="4">The sequence shown here is derived from an EMBL/GenBank/DDBJ whole genome shotgun (WGS) entry which is preliminary data.</text>
</comment>
<dbReference type="Proteomes" id="UP001281410">
    <property type="component" value="Unassembled WGS sequence"/>
</dbReference>
<evidence type="ECO:0000256" key="1">
    <source>
        <dbReference type="ARBA" id="ARBA00011073"/>
    </source>
</evidence>
<dbReference type="GO" id="GO:0006508">
    <property type="term" value="P:proteolysis"/>
    <property type="evidence" value="ECO:0007669"/>
    <property type="project" value="InterPro"/>
</dbReference>
<name>A0AAE0DXX3_9ROSI</name>
<proteinExistence type="inferred from homology"/>
<dbReference type="Gene3D" id="3.40.50.200">
    <property type="entry name" value="Peptidase S8/S53 domain"/>
    <property type="match status" value="1"/>
</dbReference>
<evidence type="ECO:0000256" key="2">
    <source>
        <dbReference type="ARBA" id="ARBA00022729"/>
    </source>
</evidence>
<organism evidence="4 5">
    <name type="scientific">Dipteronia sinensis</name>
    <dbReference type="NCBI Taxonomy" id="43782"/>
    <lineage>
        <taxon>Eukaryota</taxon>
        <taxon>Viridiplantae</taxon>
        <taxon>Streptophyta</taxon>
        <taxon>Embryophyta</taxon>
        <taxon>Tracheophyta</taxon>
        <taxon>Spermatophyta</taxon>
        <taxon>Magnoliopsida</taxon>
        <taxon>eudicotyledons</taxon>
        <taxon>Gunneridae</taxon>
        <taxon>Pentapetalae</taxon>
        <taxon>rosids</taxon>
        <taxon>malvids</taxon>
        <taxon>Sapindales</taxon>
        <taxon>Sapindaceae</taxon>
        <taxon>Hippocastanoideae</taxon>
        <taxon>Acereae</taxon>
        <taxon>Dipteronia</taxon>
    </lineage>
</organism>
<dbReference type="EMBL" id="JANJYJ010000008">
    <property type="protein sequence ID" value="KAK3194926.1"/>
    <property type="molecule type" value="Genomic_DNA"/>
</dbReference>
<dbReference type="InterPro" id="IPR041469">
    <property type="entry name" value="Subtilisin-like_FN3"/>
</dbReference>
<dbReference type="InterPro" id="IPR036852">
    <property type="entry name" value="Peptidase_S8/S53_dom_sf"/>
</dbReference>
<sequence>MSQKLHKEAEFAYGAGQVNPQRAVNPGLVYDMNDMNYIQFLCHEGYSGSSLAPLVGSKSVNCSSLIPGLGYDALNYPTMQLSLKNEPTTAVFRRRVTNVGPPLSIYNATIRAPKGVEITVRPMILSFTRTLRKRSFTVVVKAKPSAMSSSQVLSGSLVWKSPLHSVRSPILIYSPLD</sequence>
<keyword evidence="5" id="KW-1185">Reference proteome</keyword>
<accession>A0AAE0DXX3</accession>
<dbReference type="PANTHER" id="PTHR10795">
    <property type="entry name" value="PROPROTEIN CONVERTASE SUBTILISIN/KEXIN"/>
    <property type="match status" value="1"/>
</dbReference>
<dbReference type="InterPro" id="IPR045051">
    <property type="entry name" value="SBT"/>
</dbReference>
<dbReference type="Gene3D" id="2.60.40.2310">
    <property type="match status" value="1"/>
</dbReference>